<organism evidence="2 3">
    <name type="scientific">Roseateles koreensis</name>
    <dbReference type="NCBI Taxonomy" id="2987526"/>
    <lineage>
        <taxon>Bacteria</taxon>
        <taxon>Pseudomonadati</taxon>
        <taxon>Pseudomonadota</taxon>
        <taxon>Betaproteobacteria</taxon>
        <taxon>Burkholderiales</taxon>
        <taxon>Sphaerotilaceae</taxon>
        <taxon>Roseateles</taxon>
    </lineage>
</organism>
<keyword evidence="3" id="KW-1185">Reference proteome</keyword>
<gene>
    <name evidence="2" type="ORF">PRZ01_08265</name>
</gene>
<comment type="caution">
    <text evidence="2">The sequence shown here is derived from an EMBL/GenBank/DDBJ whole genome shotgun (WGS) entry which is preliminary data.</text>
</comment>
<protein>
    <recommendedName>
        <fullName evidence="4">Membrane-anchored ribosome-binding protein, inhibits growth in stationary phase, ElaB/YqjD/DUF883 family</fullName>
    </recommendedName>
</protein>
<feature type="region of interest" description="Disordered" evidence="1">
    <location>
        <begin position="1"/>
        <end position="27"/>
    </location>
</feature>
<reference evidence="2 3" key="1">
    <citation type="submission" date="2022-10" db="EMBL/GenBank/DDBJ databases">
        <title>paucibacter sp. hw8 Genome sequencing.</title>
        <authorList>
            <person name="Park S."/>
        </authorList>
    </citation>
    <scope>NUCLEOTIDE SEQUENCE [LARGE SCALE GENOMIC DNA]</scope>
    <source>
        <strain evidence="3">hw8</strain>
    </source>
</reference>
<proteinExistence type="predicted"/>
<evidence type="ECO:0000313" key="2">
    <source>
        <dbReference type="EMBL" id="MDC8785182.1"/>
    </source>
</evidence>
<dbReference type="RefSeq" id="WP_273596292.1">
    <property type="nucleotide sequence ID" value="NZ_JAQQXS010000006.1"/>
</dbReference>
<evidence type="ECO:0000256" key="1">
    <source>
        <dbReference type="SAM" id="MobiDB-lite"/>
    </source>
</evidence>
<sequence>MFETHKPTSAASKLDHSSQSGEQAFQATKELTQEAFNDLAEGAQELQQEAGAQISSMAKQTMDSVRDQSRRIREQAARLSVSTTHYIRDEPIKSVLMAAASGAVLMALIRMMSRSRG</sequence>
<evidence type="ECO:0008006" key="4">
    <source>
        <dbReference type="Google" id="ProtNLM"/>
    </source>
</evidence>
<name>A0ABT5KTS3_9BURK</name>
<evidence type="ECO:0000313" key="3">
    <source>
        <dbReference type="Proteomes" id="UP001219862"/>
    </source>
</evidence>
<dbReference type="Proteomes" id="UP001219862">
    <property type="component" value="Unassembled WGS sequence"/>
</dbReference>
<feature type="compositionally biased region" description="Polar residues" evidence="1">
    <location>
        <begin position="7"/>
        <end position="27"/>
    </location>
</feature>
<dbReference type="EMBL" id="JAQQXS010000006">
    <property type="protein sequence ID" value="MDC8785182.1"/>
    <property type="molecule type" value="Genomic_DNA"/>
</dbReference>
<accession>A0ABT5KTS3</accession>